<dbReference type="InterPro" id="IPR050628">
    <property type="entry name" value="SNF2_RAD54_helicase_TF"/>
</dbReference>
<evidence type="ECO:0000256" key="4">
    <source>
        <dbReference type="SAM" id="MobiDB-lite"/>
    </source>
</evidence>
<feature type="compositionally biased region" description="Polar residues" evidence="4">
    <location>
        <begin position="180"/>
        <end position="193"/>
    </location>
</feature>
<evidence type="ECO:0000256" key="3">
    <source>
        <dbReference type="ARBA" id="ARBA00022840"/>
    </source>
</evidence>
<keyword evidence="7" id="KW-1185">Reference proteome</keyword>
<evidence type="ECO:0000256" key="1">
    <source>
        <dbReference type="ARBA" id="ARBA00022741"/>
    </source>
</evidence>
<keyword evidence="3" id="KW-0067">ATP-binding</keyword>
<feature type="region of interest" description="Disordered" evidence="4">
    <location>
        <begin position="96"/>
        <end position="275"/>
    </location>
</feature>
<sequence length="350" mass="38756">MVRRSARLQQKAEEKKLQDTQNAELEVLTPPDSNVKITTESKPVQNTTTPSRNLKKTGSSAKVKALNSESSSSITPKEEDLTVEVLSSDTELVNFEYDSDFATTPSRVLRSASSNAKEIASNSEPSSSITSKKRNLTVSAPSSDPELSSLTDDSDFTPTSSPAAYKKSKVYKPTIKETVSHPSQAKKSLNTRNPAKKGKSSRSVVSIAENSDSEYEYESPIEEPQDSIDSDENLFDQLASPENSLTPSTPPRRTQRSATQTRRNRAKRPSKPKLSAKERVRLIHPELDEIWTNLANEPVIPTESIEQPADLKLPLLPFQKEGINWMIKQEKTFFGGGILADEMGMGRQFR</sequence>
<organism evidence="6 7">
    <name type="scientific">Conidiobolus coronatus (strain ATCC 28846 / CBS 209.66 / NRRL 28638)</name>
    <name type="common">Delacroixia coronata</name>
    <dbReference type="NCBI Taxonomy" id="796925"/>
    <lineage>
        <taxon>Eukaryota</taxon>
        <taxon>Fungi</taxon>
        <taxon>Fungi incertae sedis</taxon>
        <taxon>Zoopagomycota</taxon>
        <taxon>Entomophthoromycotina</taxon>
        <taxon>Entomophthoromycetes</taxon>
        <taxon>Entomophthorales</taxon>
        <taxon>Ancylistaceae</taxon>
        <taxon>Conidiobolus</taxon>
    </lineage>
</organism>
<gene>
    <name evidence="6" type="ORF">CONCODRAFT_68028</name>
</gene>
<feature type="compositionally biased region" description="Polar residues" evidence="4">
    <location>
        <begin position="101"/>
        <end position="162"/>
    </location>
</feature>
<dbReference type="PANTHER" id="PTHR45626:SF12">
    <property type="entry name" value="DNA REPAIR PROTEIN RAD16"/>
    <property type="match status" value="1"/>
</dbReference>
<evidence type="ECO:0000259" key="5">
    <source>
        <dbReference type="Pfam" id="PF00176"/>
    </source>
</evidence>
<dbReference type="GO" id="GO:0005634">
    <property type="term" value="C:nucleus"/>
    <property type="evidence" value="ECO:0007669"/>
    <property type="project" value="TreeGrafter"/>
</dbReference>
<dbReference type="AlphaFoldDB" id="A0A137PFR6"/>
<feature type="domain" description="SNF2 N-terminal" evidence="5">
    <location>
        <begin position="318"/>
        <end position="347"/>
    </location>
</feature>
<dbReference type="GO" id="GO:0016787">
    <property type="term" value="F:hydrolase activity"/>
    <property type="evidence" value="ECO:0007669"/>
    <property type="project" value="UniProtKB-KW"/>
</dbReference>
<dbReference type="GO" id="GO:0005524">
    <property type="term" value="F:ATP binding"/>
    <property type="evidence" value="ECO:0007669"/>
    <property type="project" value="UniProtKB-KW"/>
</dbReference>
<dbReference type="Pfam" id="PF00176">
    <property type="entry name" value="SNF2-rel_dom"/>
    <property type="match status" value="1"/>
</dbReference>
<evidence type="ECO:0000313" key="6">
    <source>
        <dbReference type="EMBL" id="KXN73810.1"/>
    </source>
</evidence>
<feature type="compositionally biased region" description="Basic residues" evidence="4">
    <location>
        <begin position="262"/>
        <end position="271"/>
    </location>
</feature>
<feature type="compositionally biased region" description="Polar residues" evidence="4">
    <location>
        <begin position="31"/>
        <end position="60"/>
    </location>
</feature>
<accession>A0A137PFR6</accession>
<dbReference type="Gene3D" id="3.40.50.10810">
    <property type="entry name" value="Tandem AAA-ATPase domain"/>
    <property type="match status" value="1"/>
</dbReference>
<dbReference type="GO" id="GO:0008094">
    <property type="term" value="F:ATP-dependent activity, acting on DNA"/>
    <property type="evidence" value="ECO:0007669"/>
    <property type="project" value="TreeGrafter"/>
</dbReference>
<keyword evidence="1" id="KW-0547">Nucleotide-binding</keyword>
<dbReference type="PANTHER" id="PTHR45626">
    <property type="entry name" value="TRANSCRIPTION TERMINATION FACTOR 2-RELATED"/>
    <property type="match status" value="1"/>
</dbReference>
<reference evidence="6 7" key="1">
    <citation type="journal article" date="2015" name="Genome Biol. Evol.">
        <title>Phylogenomic analyses indicate that early fungi evolved digesting cell walls of algal ancestors of land plants.</title>
        <authorList>
            <person name="Chang Y."/>
            <person name="Wang S."/>
            <person name="Sekimoto S."/>
            <person name="Aerts A.L."/>
            <person name="Choi C."/>
            <person name="Clum A."/>
            <person name="LaButti K.M."/>
            <person name="Lindquist E.A."/>
            <person name="Yee Ngan C."/>
            <person name="Ohm R.A."/>
            <person name="Salamov A.A."/>
            <person name="Grigoriev I.V."/>
            <person name="Spatafora J.W."/>
            <person name="Berbee M.L."/>
        </authorList>
    </citation>
    <scope>NUCLEOTIDE SEQUENCE [LARGE SCALE GENOMIC DNA]</scope>
    <source>
        <strain evidence="6 7">NRRL 28638</strain>
    </source>
</reference>
<name>A0A137PFR6_CONC2</name>
<proteinExistence type="predicted"/>
<dbReference type="SUPFAM" id="SSF52540">
    <property type="entry name" value="P-loop containing nucleoside triphosphate hydrolases"/>
    <property type="match status" value="1"/>
</dbReference>
<dbReference type="OrthoDB" id="448448at2759"/>
<dbReference type="InterPro" id="IPR027417">
    <property type="entry name" value="P-loop_NTPase"/>
</dbReference>
<dbReference type="InterPro" id="IPR038718">
    <property type="entry name" value="SNF2-like_sf"/>
</dbReference>
<feature type="region of interest" description="Disordered" evidence="4">
    <location>
        <begin position="1"/>
        <end position="82"/>
    </location>
</feature>
<keyword evidence="2" id="KW-0378">Hydrolase</keyword>
<dbReference type="EMBL" id="KQ964431">
    <property type="protein sequence ID" value="KXN73810.1"/>
    <property type="molecule type" value="Genomic_DNA"/>
</dbReference>
<protein>
    <recommendedName>
        <fullName evidence="5">SNF2 N-terminal domain-containing protein</fullName>
    </recommendedName>
</protein>
<evidence type="ECO:0000256" key="2">
    <source>
        <dbReference type="ARBA" id="ARBA00022801"/>
    </source>
</evidence>
<feature type="compositionally biased region" description="Polar residues" evidence="4">
    <location>
        <begin position="201"/>
        <end position="210"/>
    </location>
</feature>
<dbReference type="Proteomes" id="UP000070444">
    <property type="component" value="Unassembled WGS sequence"/>
</dbReference>
<evidence type="ECO:0000313" key="7">
    <source>
        <dbReference type="Proteomes" id="UP000070444"/>
    </source>
</evidence>
<dbReference type="InterPro" id="IPR000330">
    <property type="entry name" value="SNF2_N"/>
</dbReference>
<feature type="compositionally biased region" description="Acidic residues" evidence="4">
    <location>
        <begin position="211"/>
        <end position="234"/>
    </location>
</feature>
<dbReference type="GO" id="GO:0006289">
    <property type="term" value="P:nucleotide-excision repair"/>
    <property type="evidence" value="ECO:0007669"/>
    <property type="project" value="TreeGrafter"/>
</dbReference>
<dbReference type="STRING" id="796925.A0A137PFR6"/>